<evidence type="ECO:0008006" key="4">
    <source>
        <dbReference type="Google" id="ProtNLM"/>
    </source>
</evidence>
<reference evidence="3" key="1">
    <citation type="journal article" date="2019" name="Int. J. Syst. Evol. Microbiol.">
        <title>The Global Catalogue of Microorganisms (GCM) 10K type strain sequencing project: providing services to taxonomists for standard genome sequencing and annotation.</title>
        <authorList>
            <consortium name="The Broad Institute Genomics Platform"/>
            <consortium name="The Broad Institute Genome Sequencing Center for Infectious Disease"/>
            <person name="Wu L."/>
            <person name="Ma J."/>
        </authorList>
    </citation>
    <scope>NUCLEOTIDE SEQUENCE [LARGE SCALE GENOMIC DNA]</scope>
    <source>
        <strain evidence="3">CGMCC 1.15067</strain>
    </source>
</reference>
<proteinExistence type="predicted"/>
<accession>A0ABW4UWC9</accession>
<keyword evidence="1" id="KW-0812">Transmembrane</keyword>
<sequence length="370" mass="42549">MSKLPMCEAELTEKLKKDIQKQSLTISSPPELDHRIEQLYDDYAQSLNKSTKLFSKNNTTKKFNINNSKSKKFHFFKRHKWFTAIATILCVIVLSSGVYASNMVYSITTGHTLLSYTTDTKYDVTLEEGKEIMSIINEARSNLAPGEAAYVYSTKLIPLEYGPVIKVKQPHSYSTLTEWKKTIGSVIHQVAVPHELPQGYTFSYGTDDYTYEGAYENDKHRQIKMIKGLLANKVNHPTADYAWMIDDRPIVKRYKTPMLYYNYKQANSNYEIRLNYSIVATNTTGNNKIDIVDPSNTNQSTISTSKGYMVYSKIQRTPTIGENKEFEEFSQYLTWSEYNEKTHQSIMYTLSSNTQEVTKEELVKIAESIK</sequence>
<evidence type="ECO:0000256" key="1">
    <source>
        <dbReference type="SAM" id="Phobius"/>
    </source>
</evidence>
<keyword evidence="3" id="KW-1185">Reference proteome</keyword>
<gene>
    <name evidence="2" type="ORF">ACFSGI_17590</name>
</gene>
<organism evidence="2 3">
    <name type="scientific">Paenibacillus nicotianae</name>
    <dbReference type="NCBI Taxonomy" id="1526551"/>
    <lineage>
        <taxon>Bacteria</taxon>
        <taxon>Bacillati</taxon>
        <taxon>Bacillota</taxon>
        <taxon>Bacilli</taxon>
        <taxon>Bacillales</taxon>
        <taxon>Paenibacillaceae</taxon>
        <taxon>Paenibacillus</taxon>
    </lineage>
</organism>
<dbReference type="Proteomes" id="UP001597403">
    <property type="component" value="Unassembled WGS sequence"/>
</dbReference>
<evidence type="ECO:0000313" key="3">
    <source>
        <dbReference type="Proteomes" id="UP001597403"/>
    </source>
</evidence>
<feature type="transmembrane region" description="Helical" evidence="1">
    <location>
        <begin position="81"/>
        <end position="100"/>
    </location>
</feature>
<comment type="caution">
    <text evidence="2">The sequence shown here is derived from an EMBL/GenBank/DDBJ whole genome shotgun (WGS) entry which is preliminary data.</text>
</comment>
<dbReference type="EMBL" id="JBHUGF010000010">
    <property type="protein sequence ID" value="MFD1991787.1"/>
    <property type="molecule type" value="Genomic_DNA"/>
</dbReference>
<dbReference type="RefSeq" id="WP_204825482.1">
    <property type="nucleotide sequence ID" value="NZ_JBHUGF010000010.1"/>
</dbReference>
<protein>
    <recommendedName>
        <fullName evidence="4">DUF4367 domain-containing protein</fullName>
    </recommendedName>
</protein>
<keyword evidence="1" id="KW-0472">Membrane</keyword>
<name>A0ABW4UWC9_9BACL</name>
<keyword evidence="1" id="KW-1133">Transmembrane helix</keyword>
<evidence type="ECO:0000313" key="2">
    <source>
        <dbReference type="EMBL" id="MFD1991787.1"/>
    </source>
</evidence>